<reference evidence="3 4" key="1">
    <citation type="submission" date="2018-02" db="EMBL/GenBank/DDBJ databases">
        <title>The genomes of Aspergillus section Nigri reveals drivers in fungal speciation.</title>
        <authorList>
            <consortium name="DOE Joint Genome Institute"/>
            <person name="Vesth T.C."/>
            <person name="Nybo J."/>
            <person name="Theobald S."/>
            <person name="Brandl J."/>
            <person name="Frisvad J.C."/>
            <person name="Nielsen K.F."/>
            <person name="Lyhne E.K."/>
            <person name="Kogle M.E."/>
            <person name="Kuo A."/>
            <person name="Riley R."/>
            <person name="Clum A."/>
            <person name="Nolan M."/>
            <person name="Lipzen A."/>
            <person name="Salamov A."/>
            <person name="Henrissat B."/>
            <person name="Wiebenga A."/>
            <person name="De vries R.P."/>
            <person name="Grigoriev I.V."/>
            <person name="Mortensen U.H."/>
            <person name="Andersen M.R."/>
            <person name="Baker S.E."/>
        </authorList>
    </citation>
    <scope>NUCLEOTIDE SEQUENCE [LARGE SCALE GENOMIC DNA]</scope>
    <source>
        <strain evidence="3 4">CBS 114.80</strain>
    </source>
</reference>
<dbReference type="Proteomes" id="UP000248817">
    <property type="component" value="Unassembled WGS sequence"/>
</dbReference>
<dbReference type="InterPro" id="IPR049403">
    <property type="entry name" value="Ebp1_C"/>
</dbReference>
<keyword evidence="4" id="KW-1185">Reference proteome</keyword>
<dbReference type="Pfam" id="PF21204">
    <property type="entry name" value="Ebp1_C"/>
    <property type="match status" value="1"/>
</dbReference>
<protein>
    <recommendedName>
        <fullName evidence="2">Ell binding protein Ebp1 C-terminal domain-containing protein</fullName>
    </recommendedName>
</protein>
<proteinExistence type="predicted"/>
<gene>
    <name evidence="3" type="ORF">BP00DRAFT_344911</name>
</gene>
<feature type="compositionally biased region" description="Polar residues" evidence="1">
    <location>
        <begin position="509"/>
        <end position="524"/>
    </location>
</feature>
<feature type="compositionally biased region" description="Polar residues" evidence="1">
    <location>
        <begin position="323"/>
        <end position="366"/>
    </location>
</feature>
<feature type="region of interest" description="Disordered" evidence="1">
    <location>
        <begin position="438"/>
        <end position="565"/>
    </location>
</feature>
<organism evidence="3 4">
    <name type="scientific">Aspergillus indologenus CBS 114.80</name>
    <dbReference type="NCBI Taxonomy" id="1450541"/>
    <lineage>
        <taxon>Eukaryota</taxon>
        <taxon>Fungi</taxon>
        <taxon>Dikarya</taxon>
        <taxon>Ascomycota</taxon>
        <taxon>Pezizomycotina</taxon>
        <taxon>Eurotiomycetes</taxon>
        <taxon>Eurotiomycetidae</taxon>
        <taxon>Eurotiales</taxon>
        <taxon>Aspergillaceae</taxon>
        <taxon>Aspergillus</taxon>
        <taxon>Aspergillus subgen. Circumdati</taxon>
    </lineage>
</organism>
<evidence type="ECO:0000313" key="3">
    <source>
        <dbReference type="EMBL" id="PYI31012.1"/>
    </source>
</evidence>
<dbReference type="EMBL" id="KZ825508">
    <property type="protein sequence ID" value="PYI31012.1"/>
    <property type="molecule type" value="Genomic_DNA"/>
</dbReference>
<name>A0A2V5I7C5_9EURO</name>
<feature type="compositionally biased region" description="Basic and acidic residues" evidence="1">
    <location>
        <begin position="15"/>
        <end position="26"/>
    </location>
</feature>
<feature type="compositionally biased region" description="Low complexity" evidence="1">
    <location>
        <begin position="253"/>
        <end position="271"/>
    </location>
</feature>
<feature type="compositionally biased region" description="Polar residues" evidence="1">
    <location>
        <begin position="159"/>
        <end position="178"/>
    </location>
</feature>
<feature type="compositionally biased region" description="Polar residues" evidence="1">
    <location>
        <begin position="110"/>
        <end position="131"/>
    </location>
</feature>
<feature type="compositionally biased region" description="Polar residues" evidence="1">
    <location>
        <begin position="488"/>
        <end position="502"/>
    </location>
</feature>
<dbReference type="AlphaFoldDB" id="A0A2V5I7C5"/>
<sequence>MSGEHSLRPANAESRGTKRASEHRYNLDQDSIDRRLKRLKDQVLPIYPFLLTVPTDVPFRLGGRLVNNWAVSDDGPFTPEEQQLQYMTFLAHHDEESLLAAVGDWSDSAGNVMSDQQSGPQSAASTPSYSSLKKKISLNDYKNRRKSGAPSGSPVSREAPSQSSTAQTLNGSQSTNKASGFIDEIQGPAERAAPGNVQSSSGDKNMDRKRPLETDNEPMKSTGKGHVSFKKTRLSTDSTVESTKVGRLRGNGLPALLSPTLPPVSSSPRLPRLLSPTLPPDLEKELSMQNVDSVSFDSLQHPDVTNIDASNLQKAKPAVRGSTYMSLSPISSRQNKTLNSGSVRRSSVLQEPSDVGSSRTTTTKVGSQHLPKESVMNSVDTRTSYHSSHARTRFIVRLRYGRANRKRVEALLKFSGKRKIGISSSPVRNVDISHATISGQSVAKATASERAENGNKLSRNDLKAKNDTANMSSKECTKESKPPIIIDQPQSPKLPSPHTKQILQDRSKQMQSTSSKSVNCSGQYEVSGDTCERMPPQSGVKHTAEWPTPTKPPSPQTSSAASRQCERRAWKEEYQKYGNLGRELKHAAERHTAKDNATVVDEKLAVATAVEAILCFILAFVADDHFKALTRQVADSSSWLSILAYWRVVKKNSAPYPRLHSLCLMLGAVSYDAIHALDLERLAVTAVPEEHTAAISTSGSDGTAVSLDDYRKARKEFNELKHRLPECYRESQKLWLEGSRGLSENVLASEFPATWSNRSKNFSEQGKPLSKAGDLSIEYFLPLRKTSTPSEIISFSCAILKEWCTKEGIGWRSRLDV</sequence>
<feature type="domain" description="Ell binding protein Ebp1 C-terminal" evidence="2">
    <location>
        <begin position="564"/>
        <end position="759"/>
    </location>
</feature>
<feature type="region of interest" description="Disordered" evidence="1">
    <location>
        <begin position="1"/>
        <end position="26"/>
    </location>
</feature>
<evidence type="ECO:0000259" key="2">
    <source>
        <dbReference type="Pfam" id="PF21204"/>
    </source>
</evidence>
<feature type="compositionally biased region" description="Basic and acidic residues" evidence="1">
    <location>
        <begin position="204"/>
        <end position="213"/>
    </location>
</feature>
<evidence type="ECO:0000256" key="1">
    <source>
        <dbReference type="SAM" id="MobiDB-lite"/>
    </source>
</evidence>
<evidence type="ECO:0000313" key="4">
    <source>
        <dbReference type="Proteomes" id="UP000248817"/>
    </source>
</evidence>
<feature type="region of interest" description="Disordered" evidence="1">
    <location>
        <begin position="110"/>
        <end position="271"/>
    </location>
</feature>
<accession>A0A2V5I7C5</accession>
<feature type="region of interest" description="Disordered" evidence="1">
    <location>
        <begin position="315"/>
        <end position="367"/>
    </location>
</feature>
<feature type="compositionally biased region" description="Basic and acidic residues" evidence="1">
    <location>
        <begin position="447"/>
        <end position="466"/>
    </location>
</feature>